<dbReference type="Proteomes" id="UP001223390">
    <property type="component" value="Unassembled WGS sequence"/>
</dbReference>
<evidence type="ECO:0008006" key="4">
    <source>
        <dbReference type="Google" id="ProtNLM"/>
    </source>
</evidence>
<protein>
    <recommendedName>
        <fullName evidence="4">Aromatic ring-opening dioxygenase LigA</fullName>
    </recommendedName>
</protein>
<gene>
    <name evidence="2" type="ORF">QEZ40_003911</name>
</gene>
<feature type="transmembrane region" description="Helical" evidence="1">
    <location>
        <begin position="22"/>
        <end position="43"/>
    </location>
</feature>
<keyword evidence="3" id="KW-1185">Reference proteome</keyword>
<name>A0ABT7GZM4_9ACTN</name>
<proteinExistence type="predicted"/>
<keyword evidence="1" id="KW-0812">Transmembrane</keyword>
<reference evidence="2 3" key="1">
    <citation type="submission" date="2023-05" db="EMBL/GenBank/DDBJ databases">
        <title>Sequencing and Assembly of Streptomyces sp. NP73.</title>
        <authorList>
            <person name="Konwar A.N."/>
            <person name="Saikia K."/>
            <person name="Thakur D."/>
        </authorList>
    </citation>
    <scope>NUCLEOTIDE SEQUENCE [LARGE SCALE GENOMIC DNA]</scope>
    <source>
        <strain evidence="2 3">NP73</strain>
    </source>
</reference>
<evidence type="ECO:0000313" key="2">
    <source>
        <dbReference type="EMBL" id="MDK9498711.1"/>
    </source>
</evidence>
<organism evidence="2 3">
    <name type="scientific">Streptomyces katrae</name>
    <dbReference type="NCBI Taxonomy" id="68223"/>
    <lineage>
        <taxon>Bacteria</taxon>
        <taxon>Bacillati</taxon>
        <taxon>Actinomycetota</taxon>
        <taxon>Actinomycetes</taxon>
        <taxon>Kitasatosporales</taxon>
        <taxon>Streptomycetaceae</taxon>
        <taxon>Streptomyces</taxon>
    </lineage>
</organism>
<evidence type="ECO:0000256" key="1">
    <source>
        <dbReference type="SAM" id="Phobius"/>
    </source>
</evidence>
<accession>A0ABT7GZM4</accession>
<sequence length="419" mass="44365">MFAPLEPSGGGPLPDRGRLRNAVNALFCTAGVAGVLLGGWALYDSHRSGQYRAESRTAIRQACADLVDPDAVLRLDGGRDRVSADEDAYGHRLDPSDLPDLCELRSGRAGERDRPPYLTLKLHSLPQPGLHVLDPDDEPFDPWAPGRPTGDVTDRIAAPLPAPLGDGRAGSHTARAVTVEAVCREDVAGVTSFRATATARYGEPTAGDRWALAAIARTAAVRAAQRKGCETTPPELPADLPAPGRDLGPADRAAGGCAWYAAHLHGLGDRKRLPDRALGTPPAERAAQESCVLVLGTDTRRGILAELLAEGVRTGGPSDLLTNPWWLRTHAYFADDADGTRVKPFTGGLHDIAAGQAGRENRVLYASASCGGRPAVFGMTTAYRYDQVLGPRLDEVFTAYATTTAERHGCTGLVLPAPE</sequence>
<keyword evidence="1" id="KW-1133">Transmembrane helix</keyword>
<evidence type="ECO:0000313" key="3">
    <source>
        <dbReference type="Proteomes" id="UP001223390"/>
    </source>
</evidence>
<comment type="caution">
    <text evidence="2">The sequence shown here is derived from an EMBL/GenBank/DDBJ whole genome shotgun (WGS) entry which is preliminary data.</text>
</comment>
<keyword evidence="1" id="KW-0472">Membrane</keyword>
<dbReference type="EMBL" id="JASITI010000033">
    <property type="protein sequence ID" value="MDK9498711.1"/>
    <property type="molecule type" value="Genomic_DNA"/>
</dbReference>
<dbReference type="RefSeq" id="WP_285344804.1">
    <property type="nucleotide sequence ID" value="NZ_JASITI010000033.1"/>
</dbReference>